<evidence type="ECO:0000313" key="1">
    <source>
        <dbReference type="EMBL" id="KAK8600647.1"/>
    </source>
</evidence>
<dbReference type="EMBL" id="JBBPBM010000001">
    <property type="protein sequence ID" value="KAK8600647.1"/>
    <property type="molecule type" value="Genomic_DNA"/>
</dbReference>
<organism evidence="1 2">
    <name type="scientific">Hibiscus sabdariffa</name>
    <name type="common">roselle</name>
    <dbReference type="NCBI Taxonomy" id="183260"/>
    <lineage>
        <taxon>Eukaryota</taxon>
        <taxon>Viridiplantae</taxon>
        <taxon>Streptophyta</taxon>
        <taxon>Embryophyta</taxon>
        <taxon>Tracheophyta</taxon>
        <taxon>Spermatophyta</taxon>
        <taxon>Magnoliopsida</taxon>
        <taxon>eudicotyledons</taxon>
        <taxon>Gunneridae</taxon>
        <taxon>Pentapetalae</taxon>
        <taxon>rosids</taxon>
        <taxon>malvids</taxon>
        <taxon>Malvales</taxon>
        <taxon>Malvaceae</taxon>
        <taxon>Malvoideae</taxon>
        <taxon>Hibiscus</taxon>
    </lineage>
</organism>
<protein>
    <submittedName>
        <fullName evidence="1">Uncharacterized protein</fullName>
    </submittedName>
</protein>
<evidence type="ECO:0000313" key="2">
    <source>
        <dbReference type="Proteomes" id="UP001472677"/>
    </source>
</evidence>
<reference evidence="1 2" key="1">
    <citation type="journal article" date="2024" name="G3 (Bethesda)">
        <title>Genome assembly of Hibiscus sabdariffa L. provides insights into metabolisms of medicinal natural products.</title>
        <authorList>
            <person name="Kim T."/>
        </authorList>
    </citation>
    <scope>NUCLEOTIDE SEQUENCE [LARGE SCALE GENOMIC DNA]</scope>
    <source>
        <strain evidence="1">TK-2024</strain>
        <tissue evidence="1">Old leaves</tissue>
    </source>
</reference>
<sequence>MNFRFQGNTIKTINGSTRQSWKSASERKAAIVLHIKSKQIMKIASRFFPKDCNIRAPLTIRKLKRSNALLLSSTSRATMEITGVAIPHDNPGTTRF</sequence>
<accession>A0ABR2GDP3</accession>
<dbReference type="Proteomes" id="UP001472677">
    <property type="component" value="Unassembled WGS sequence"/>
</dbReference>
<keyword evidence="2" id="KW-1185">Reference proteome</keyword>
<name>A0ABR2GDP3_9ROSI</name>
<proteinExistence type="predicted"/>
<comment type="caution">
    <text evidence="1">The sequence shown here is derived from an EMBL/GenBank/DDBJ whole genome shotgun (WGS) entry which is preliminary data.</text>
</comment>
<gene>
    <name evidence="1" type="ORF">V6N12_050500</name>
</gene>